<evidence type="ECO:0000313" key="3">
    <source>
        <dbReference type="EMBL" id="OIO12776.1"/>
    </source>
</evidence>
<accession>A0A1J4TM69</accession>
<keyword evidence="1" id="KW-0812">Transmembrane</keyword>
<feature type="transmembrane region" description="Helical" evidence="1">
    <location>
        <begin position="281"/>
        <end position="299"/>
    </location>
</feature>
<dbReference type="Proteomes" id="UP000183120">
    <property type="component" value="Unassembled WGS sequence"/>
</dbReference>
<dbReference type="Pfam" id="PF06030">
    <property type="entry name" value="WxLIP_PGBD"/>
    <property type="match status" value="1"/>
</dbReference>
<reference evidence="3 4" key="1">
    <citation type="journal article" date="2016" name="Environ. Microbiol.">
        <title>Genomic resolution of a cold subsurface aquifer community provides metabolic insights for novel microbes adapted to high CO concentrations.</title>
        <authorList>
            <person name="Probst A.J."/>
            <person name="Castelle C.J."/>
            <person name="Singh A."/>
            <person name="Brown C.T."/>
            <person name="Anantharaman K."/>
            <person name="Sharon I."/>
            <person name="Hug L.A."/>
            <person name="Burstein D."/>
            <person name="Emerson J.B."/>
            <person name="Thomas B.C."/>
            <person name="Banfield J.F."/>
        </authorList>
    </citation>
    <scope>NUCLEOTIDE SEQUENCE [LARGE SCALE GENOMIC DNA]</scope>
    <source>
        <strain evidence="3">CG1_02_37_22</strain>
    </source>
</reference>
<evidence type="ECO:0000313" key="4">
    <source>
        <dbReference type="Proteomes" id="UP000183120"/>
    </source>
</evidence>
<sequence>MKKNILLVIGLFVMLLVMVAPVSAAEYGGLGLYPAYPDPQNPLSEAYFIYNLVSAEEKNDVVVIRNTSNTSLAAKIYAVDGTTTADGSFTLEGANKEKKGLGKWITLPISEITVGPGEEKRVDFSIKIPVDASVGDHTGGIILENLDVQKGKGVNVVTRVGVRIYETVPGQLIRKMKITEFSWKMVNDKVVFYFGLENQGNTMLNPNGKLSYENSFGGKGEFVLNLGTVLQDKPTKVPVTWDKTPLIGQVKAKAVVNFGEGANDKLEREISFFYITKKAKVIALVIVLVLAVLVVLPSLRGKKGKKGKH</sequence>
<dbReference type="AlphaFoldDB" id="A0A1J4TM69"/>
<dbReference type="InterPro" id="IPR010317">
    <property type="entry name" value="WxLIP_PGBD"/>
</dbReference>
<comment type="caution">
    <text evidence="3">The sequence shown here is derived from an EMBL/GenBank/DDBJ whole genome shotgun (WGS) entry which is preliminary data.</text>
</comment>
<dbReference type="EMBL" id="MNUY01000080">
    <property type="protein sequence ID" value="OIO12776.1"/>
    <property type="molecule type" value="Genomic_DNA"/>
</dbReference>
<name>A0A1J4TM69_9BACT</name>
<evidence type="ECO:0000256" key="1">
    <source>
        <dbReference type="SAM" id="Phobius"/>
    </source>
</evidence>
<dbReference type="STRING" id="1805209.AUJ73_05070"/>
<evidence type="ECO:0000259" key="2">
    <source>
        <dbReference type="Pfam" id="PF06030"/>
    </source>
</evidence>
<gene>
    <name evidence="3" type="ORF">AUJ73_05070</name>
</gene>
<keyword evidence="1" id="KW-0472">Membrane</keyword>
<keyword evidence="1" id="KW-1133">Transmembrane helix</keyword>
<proteinExistence type="predicted"/>
<feature type="domain" description="WxL Interacting Protein peptidoglycan binding" evidence="2">
    <location>
        <begin position="34"/>
        <end position="144"/>
    </location>
</feature>
<organism evidence="3 4">
    <name type="scientific">Candidatus Gottesmanbacteria bacterium CG1_02_37_22</name>
    <dbReference type="NCBI Taxonomy" id="1805209"/>
    <lineage>
        <taxon>Bacteria</taxon>
        <taxon>Candidatus Gottesmaniibacteriota</taxon>
    </lineage>
</organism>
<protein>
    <recommendedName>
        <fullName evidence="2">WxL Interacting Protein peptidoglycan binding domain-containing protein</fullName>
    </recommendedName>
</protein>